<accession>A0ABR4BFR2</accession>
<evidence type="ECO:0000256" key="2">
    <source>
        <dbReference type="ARBA" id="ARBA00022679"/>
    </source>
</evidence>
<protein>
    <recommendedName>
        <fullName evidence="6">Phosphotransferase</fullName>
        <ecNumber evidence="6">2.7.1.-</ecNumber>
    </recommendedName>
</protein>
<dbReference type="InterPro" id="IPR043129">
    <property type="entry name" value="ATPase_NBD"/>
</dbReference>
<evidence type="ECO:0000256" key="1">
    <source>
        <dbReference type="ARBA" id="ARBA00009225"/>
    </source>
</evidence>
<feature type="domain" description="Hexokinase C-terminal" evidence="8">
    <location>
        <begin position="227"/>
        <end position="481"/>
    </location>
</feature>
<dbReference type="InterPro" id="IPR022673">
    <property type="entry name" value="Hexokinase_C"/>
</dbReference>
<comment type="caution">
    <text evidence="9">The sequence shown here is derived from an EMBL/GenBank/DDBJ whole genome shotgun (WGS) entry which is preliminary data.</text>
</comment>
<evidence type="ECO:0000256" key="5">
    <source>
        <dbReference type="ARBA" id="ARBA00022840"/>
    </source>
</evidence>
<dbReference type="InterPro" id="IPR001312">
    <property type="entry name" value="Hexokinase"/>
</dbReference>
<reference evidence="9 10" key="1">
    <citation type="submission" date="2024-09" db="EMBL/GenBank/DDBJ databases">
        <title>Rethinking Asexuality: The Enigmatic Case of Functional Sexual Genes in Lepraria (Stereocaulaceae).</title>
        <authorList>
            <person name="Doellman M."/>
            <person name="Sun Y."/>
            <person name="Barcenas-Pena A."/>
            <person name="Lumbsch H.T."/>
            <person name="Grewe F."/>
        </authorList>
    </citation>
    <scope>NUCLEOTIDE SEQUENCE [LARGE SCALE GENOMIC DNA]</scope>
    <source>
        <strain evidence="9 10">Grewe 0041</strain>
    </source>
</reference>
<dbReference type="EMBL" id="JBHFEH010000007">
    <property type="protein sequence ID" value="KAL2056505.1"/>
    <property type="molecule type" value="Genomic_DNA"/>
</dbReference>
<dbReference type="Gene3D" id="3.30.420.40">
    <property type="match status" value="1"/>
</dbReference>
<keyword evidence="4 6" id="KW-0418">Kinase</keyword>
<dbReference type="Gene3D" id="3.40.367.20">
    <property type="match status" value="1"/>
</dbReference>
<dbReference type="SUPFAM" id="SSF53067">
    <property type="entry name" value="Actin-like ATPase domain"/>
    <property type="match status" value="2"/>
</dbReference>
<dbReference type="PRINTS" id="PR00475">
    <property type="entry name" value="HEXOKINASE"/>
</dbReference>
<dbReference type="PANTHER" id="PTHR19443:SF24">
    <property type="entry name" value="PHOSPHOTRANSFERASE"/>
    <property type="match status" value="1"/>
</dbReference>
<keyword evidence="2 6" id="KW-0808">Transferase</keyword>
<evidence type="ECO:0000259" key="7">
    <source>
        <dbReference type="Pfam" id="PF00349"/>
    </source>
</evidence>
<keyword evidence="10" id="KW-1185">Reference proteome</keyword>
<dbReference type="CDD" id="cd24000">
    <property type="entry name" value="ASKHA_NBD_HK"/>
    <property type="match status" value="1"/>
</dbReference>
<evidence type="ECO:0000256" key="3">
    <source>
        <dbReference type="ARBA" id="ARBA00022741"/>
    </source>
</evidence>
<organism evidence="9 10">
    <name type="scientific">Lepraria finkii</name>
    <dbReference type="NCBI Taxonomy" id="1340010"/>
    <lineage>
        <taxon>Eukaryota</taxon>
        <taxon>Fungi</taxon>
        <taxon>Dikarya</taxon>
        <taxon>Ascomycota</taxon>
        <taxon>Pezizomycotina</taxon>
        <taxon>Lecanoromycetes</taxon>
        <taxon>OSLEUM clade</taxon>
        <taxon>Lecanoromycetidae</taxon>
        <taxon>Lecanorales</taxon>
        <taxon>Lecanorineae</taxon>
        <taxon>Stereocaulaceae</taxon>
        <taxon>Lepraria</taxon>
    </lineage>
</organism>
<dbReference type="PROSITE" id="PS51748">
    <property type="entry name" value="HEXOKINASE_2"/>
    <property type="match status" value="1"/>
</dbReference>
<evidence type="ECO:0000313" key="10">
    <source>
        <dbReference type="Proteomes" id="UP001590951"/>
    </source>
</evidence>
<dbReference type="Pfam" id="PF00349">
    <property type="entry name" value="Hexokinase_1"/>
    <property type="match status" value="1"/>
</dbReference>
<evidence type="ECO:0000259" key="8">
    <source>
        <dbReference type="Pfam" id="PF03727"/>
    </source>
</evidence>
<feature type="domain" description="Hexokinase N-terminal" evidence="7">
    <location>
        <begin position="29"/>
        <end position="220"/>
    </location>
</feature>
<gene>
    <name evidence="9" type="ORF">ABVK25_002899</name>
</gene>
<keyword evidence="6" id="KW-0324">Glycolysis</keyword>
<evidence type="ECO:0000256" key="6">
    <source>
        <dbReference type="RuleBase" id="RU362007"/>
    </source>
</evidence>
<keyword evidence="3 6" id="KW-0547">Nucleotide-binding</keyword>
<evidence type="ECO:0000256" key="4">
    <source>
        <dbReference type="ARBA" id="ARBA00022777"/>
    </source>
</evidence>
<evidence type="ECO:0000313" key="9">
    <source>
        <dbReference type="EMBL" id="KAL2056505.1"/>
    </source>
</evidence>
<dbReference type="EC" id="2.7.1.-" evidence="6"/>
<comment type="similarity">
    <text evidence="1 6">Belongs to the hexokinase family.</text>
</comment>
<keyword evidence="5 6" id="KW-0067">ATP-binding</keyword>
<dbReference type="PANTHER" id="PTHR19443">
    <property type="entry name" value="HEXOKINASE"/>
    <property type="match status" value="1"/>
</dbReference>
<sequence>MKLKRAPAPKTYQKMDDLLQEVKTLFEQQLNLESLSSLSKDLQAELKQHLISSPQSMLPSFNYTLPTGDEEGMYLGIEVGGSNLWMALAHLQGRSRGADPLRIGKPMVFPIDNEVKKLKEYAFFDWVVENIKEMLTEASMDPERINGPLRMGVAWTFPIDQTSIRSGNVLGMGKGFHCSDEIKGQDLGDIIAQACQRGNLNVRLDAIVNDSSAALLCRAYVDPATRLAVILGTGMNAAIHLPTISLGQSKLAGRPKMKRASHVLTNTEFSMYGKNIFPTTRWDDHLNKHHALPDYQPFEYLIAGGYMGEIVRLIILEAIQTAGLFDGNFPPSLAIPHAAELNTKILAEIETEPLHKVRARLGSLWGHNPPSPYKLTHADAYFVQQTIRFVSSRSIAYFSTGVHALASLLQELETNAGFPIDLDHITIGCDGSVINRYPEYMEKAQKTIDQMVGMQDGEGKRVILEKTQASAVMGAGIAAALAARPEHEDADS</sequence>
<dbReference type="Proteomes" id="UP001590951">
    <property type="component" value="Unassembled WGS sequence"/>
</dbReference>
<proteinExistence type="inferred from homology"/>
<dbReference type="InterPro" id="IPR022672">
    <property type="entry name" value="Hexokinase_N"/>
</dbReference>
<dbReference type="Pfam" id="PF03727">
    <property type="entry name" value="Hexokinase_2"/>
    <property type="match status" value="1"/>
</dbReference>
<name>A0ABR4BFR2_9LECA</name>